<proteinExistence type="predicted"/>
<dbReference type="Proteomes" id="UP000790709">
    <property type="component" value="Unassembled WGS sequence"/>
</dbReference>
<dbReference type="EMBL" id="MU266353">
    <property type="protein sequence ID" value="KAH7928434.1"/>
    <property type="molecule type" value="Genomic_DNA"/>
</dbReference>
<gene>
    <name evidence="1" type="ORF">BV22DRAFT_1030735</name>
</gene>
<protein>
    <submittedName>
        <fullName evidence="1">Uncharacterized protein</fullName>
    </submittedName>
</protein>
<keyword evidence="2" id="KW-1185">Reference proteome</keyword>
<organism evidence="1 2">
    <name type="scientific">Leucogyrophana mollusca</name>
    <dbReference type="NCBI Taxonomy" id="85980"/>
    <lineage>
        <taxon>Eukaryota</taxon>
        <taxon>Fungi</taxon>
        <taxon>Dikarya</taxon>
        <taxon>Basidiomycota</taxon>
        <taxon>Agaricomycotina</taxon>
        <taxon>Agaricomycetes</taxon>
        <taxon>Agaricomycetidae</taxon>
        <taxon>Boletales</taxon>
        <taxon>Boletales incertae sedis</taxon>
        <taxon>Leucogyrophana</taxon>
    </lineage>
</organism>
<sequence length="239" mass="26120">MPLAKLPFILSAAVGFHIAFTSPNVPPSVDESVISPGIREAILHPIVAWGCGFLKVVYWAAALVEMATVLCPYVIPSRPGVPQSTVTNILGFRINDTSITPAFLVGSVVLALGGFVRWLSFRELGRFFTFSLSFRKGHRLVTTGPYAIVRHPGYTGLLICLVGTCIMHGSQGSWLRDSGVLGITGVKELALSWIAMFVLTDICLVLRITKEDEMMRAGFSDEWSDWASRVPYCLIPGIY</sequence>
<name>A0ACB8BRY2_9AGAM</name>
<evidence type="ECO:0000313" key="1">
    <source>
        <dbReference type="EMBL" id="KAH7928434.1"/>
    </source>
</evidence>
<accession>A0ACB8BRY2</accession>
<comment type="caution">
    <text evidence="1">The sequence shown here is derived from an EMBL/GenBank/DDBJ whole genome shotgun (WGS) entry which is preliminary data.</text>
</comment>
<evidence type="ECO:0000313" key="2">
    <source>
        <dbReference type="Proteomes" id="UP000790709"/>
    </source>
</evidence>
<reference evidence="1" key="1">
    <citation type="journal article" date="2021" name="New Phytol.">
        <title>Evolutionary innovations through gain and loss of genes in the ectomycorrhizal Boletales.</title>
        <authorList>
            <person name="Wu G."/>
            <person name="Miyauchi S."/>
            <person name="Morin E."/>
            <person name="Kuo A."/>
            <person name="Drula E."/>
            <person name="Varga T."/>
            <person name="Kohler A."/>
            <person name="Feng B."/>
            <person name="Cao Y."/>
            <person name="Lipzen A."/>
            <person name="Daum C."/>
            <person name="Hundley H."/>
            <person name="Pangilinan J."/>
            <person name="Johnson J."/>
            <person name="Barry K."/>
            <person name="LaButti K."/>
            <person name="Ng V."/>
            <person name="Ahrendt S."/>
            <person name="Min B."/>
            <person name="Choi I.G."/>
            <person name="Park H."/>
            <person name="Plett J.M."/>
            <person name="Magnuson J."/>
            <person name="Spatafora J.W."/>
            <person name="Nagy L.G."/>
            <person name="Henrissat B."/>
            <person name="Grigoriev I.V."/>
            <person name="Yang Z.L."/>
            <person name="Xu J."/>
            <person name="Martin F.M."/>
        </authorList>
    </citation>
    <scope>NUCLEOTIDE SEQUENCE</scope>
    <source>
        <strain evidence="1">KUC20120723A-06</strain>
    </source>
</reference>